<proteinExistence type="predicted"/>
<dbReference type="Gene3D" id="2.60.120.200">
    <property type="match status" value="1"/>
</dbReference>
<feature type="non-terminal residue" evidence="3">
    <location>
        <position position="3290"/>
    </location>
</feature>
<keyword evidence="1" id="KW-0732">Signal</keyword>
<evidence type="ECO:0000256" key="1">
    <source>
        <dbReference type="SAM" id="SignalP"/>
    </source>
</evidence>
<dbReference type="InterPro" id="IPR013320">
    <property type="entry name" value="ConA-like_dom_sf"/>
</dbReference>
<dbReference type="Proteomes" id="UP000289857">
    <property type="component" value="Unassembled WGS sequence"/>
</dbReference>
<dbReference type="PROSITE" id="PS50060">
    <property type="entry name" value="MAM_2"/>
    <property type="match status" value="1"/>
</dbReference>
<dbReference type="InterPro" id="IPR013783">
    <property type="entry name" value="Ig-like_fold"/>
</dbReference>
<feature type="signal peptide" evidence="1">
    <location>
        <begin position="1"/>
        <end position="20"/>
    </location>
</feature>
<dbReference type="Gene3D" id="2.60.40.10">
    <property type="entry name" value="Immunoglobulins"/>
    <property type="match status" value="9"/>
</dbReference>
<accession>A0A4V1N2V4</accession>
<evidence type="ECO:0000259" key="2">
    <source>
        <dbReference type="PROSITE" id="PS50060"/>
    </source>
</evidence>
<dbReference type="OrthoDB" id="9765926at2"/>
<evidence type="ECO:0000313" key="4">
    <source>
        <dbReference type="Proteomes" id="UP000289857"/>
    </source>
</evidence>
<dbReference type="GO" id="GO:0016020">
    <property type="term" value="C:membrane"/>
    <property type="evidence" value="ECO:0007669"/>
    <property type="project" value="InterPro"/>
</dbReference>
<comment type="caution">
    <text evidence="3">The sequence shown here is derived from an EMBL/GenBank/DDBJ whole genome shotgun (WGS) entry which is preliminary data.</text>
</comment>
<sequence length="3290" mass="337621">MRVFTLKLLFTILFVNVLQAQNLLNNGDFESGGVGVGFNINGTGYNYVATASGTTAAGDYSFTTNPQPFNTTNFITTGDHTTGSGTMMIIDGSNDGGNPSFWKAGNSGGGVCGLTVGATYTFRYWVRSISTTVTNPATQADIRVVFNNATVVTSPASTLAPVTTAGWEQREYTFTPTNACVNIELRNFNTSFVGNDFAIDDLAVIPPPQPLTVRYSVVTPYCATPATGSISVYGNGGTAPYTNYTIAGPVNLNNTTGVFTNLPVGNYTVSVTDTAGNTVSQSNVQLTGAPNPLTVSPNSTICAGGNTTLSVAGGTSYTWTASPADPSLTTPTSATPIVSPTTTTTYTVSSIANFNKNLVYNGDFTLGNVGFATDYVYVSPTNSSGAQQLYGVVNNPNAWYTSFVNCPDHTNGSGNMMVVDASVSNSGNDSVWSQTIPVNNNTNYTFSYWVQTLSPNNFATLQVKINGTALGTVQAPTTTVCGNWTQVTYNWNSGASTTAQIVINDTNTAAAGNDFALDDIAFTTAVTCNATNAVTITVNTLSISVPSNQTYCDGATVPAQNFTSSLPGTTFTWTNSNSNVTIGSSGLGNINSFLATNNTTVPQTTTITVTGSFNGCANDVKSYTITVNPPPAVMVNNIVKCTGDTSPGVITATPSFPGTYNYAWTVPVGVPAPGNVASFPTTIAGNYSVTITNTTTGCTATSFVPGVFSFDLDCCVQDAMTVSAEDYTLCENTNCTVLSASYIDIKDTSNYTVSSIPYAPELALGNFPTALCTVDDAYTQVVNLPFQFSFYGQCYNQFQLSTNTYLTFLANNTVCTGGSSPWAFTQSIPALAAGNAEFRASIFFPMQDTNPAVPSTPAVSINYIVDGLAPCRKLIVNVKNMPLFSCGTGQGLQESQLVLHESTNIIDIHVKRRSVCTGWNSGSGVIGIQNDPGNLGLAAPGRNTGTWTATNESWRFTPSGTSLTSIEWLNGTTVIGTTPSVPVCPTTTTTYTANVKYNLCGGVRTVSRPITIEVSPDDTSNAPSITNCIPNNSFDLTQNEAPVLGPLLGTGEYEVYYYLNQSDAENLASNNIANPSSYLLTTGNSQIIYMSLYNVNTGCIRIKPFSVSMIDCSTCPTITSPSSAQTLCLGADMDPLSVSTTFAGTNAISYVYFTTPQVGSNMYTGGTLLGNATPNASSIATYNPGVLGTVGSLPNTTGTYYIYAIANPTPSSLTCRPYQEIIVTVTSLNGLSLTSTPATTNQTLCLGDAITPITYTYDPTATATVTGLPAGVTAAIASGNISITGTPTTITATPLTYTVSVTGSACGSPTATGTIMVEPVATLVLTSAAATSNQTVCDNVAISNIVYTFGGSATGATVTGLPPGVTAAVSGNTLVISGIPTTSSGSPFNYTVTTTGGSCGTPSLTGTITVNPTTTLVLTSATGTDNQTVCVNSPITPLIYTYGGSATGATVTGLPAGLTSSITGNTVTISGSPTTNVGSPFTVTITTTGGNCGTPSMSANFTVQPQATLVLTSAASTNNQTVCVNTPITNIVYTFGNGATNATVTGLPSGVTATVTGNTVTISGTPTTNTGSPFNYTITTSGGNCGAPSLNGSIIVNPSVTLSLTSVAATTSQTVCINTPITTIEYTIGNGATGATVTGLPAGVTASVTGSTVTISGSPTTVTGSPFTYTVTTTGGCSSQSLSGSITVNPNVTLNLTSAPSTTSQIVCINTPITNIVYTLGNGATGATVTGLPAGVTATISGNTITISGTPTTNAGSPFNYNVTTTGGCSTQTLSGTITVNVGATLVLSSTAFLANQTVCINTPITNIVYTFGGSATGATVSGLPAGVTFSVSGNSVIISGSPSTLVASPYTFTVSTTGGTCGAPSLTGTITVEPLATLVLTSNASTTNQTVCENNPITNIVYTFGGTATGATVTGLPTGVTASVTGNTVTISGTPTSATGSPFNYTVTTTGGACGFPSLTGTITVKPTDTLVLTSAATTNAQTVCLNSALTAIEYTFGGTVTGATVAGLPAGVTYAVSGNTVTITGAPTTLTGSPFTYTVNTTGGTCGSPSLTGTITVQPIATLVLTSNAATANQTVCINSPITNIVYAFGGTATGVTVTGLPAGVTAAVVGNTVTISGSPTTVTGSPFNYTVTTTGGACGFPSLTGTITVKPTDTLVLTSGSTTNAQTVCLNSALTAIEYTFGGTVTGATVTGLPAGVSYAVSGNTVTITGAPTTLTGSPFTYTVNTTGGTCGSPSLTGTITVQPLATLVLTSNAATANQTVCVNSAITNIVYTFGGTATGATVTGLPAGVSANVVGNTVTISGTPTTVTGSPFNYTVTTTGGACGSPSLTGSITVRPLATIVLSSPTGSDNQSVCAFSSIAVIRYTIGGTATGTSVTGLPTGVTASFSGGVTTISGVPTVPGIYNYTITTTGGACGTATLSGSITVIQAPSATQPTPYVQCDDNNDGVACTFILDTKIPEVTSSSTVSVTFHLTLTDSQTGFNPIPSNVPFCNNDYDQQTIYIRVFDPAAPACPTLTTLSLVVVPKPVATPPADYHKCDDNTDGIAVFNLNTVVNPQVLGSLAASQHTVTYYTSQADALVPQNALSGTNAFASASTTLWIRVQNNTTGCFDVVSVNLVVDPLPLLPAVGYFPQYELCETTAPVGYEFFNLNSQLPTILNGQTGIQVKFYPTLANANANTNAITNTAAYQNGPPYNQTIGIRLTNTTTGCYVVSTMDLIVNPKPAPNVPTAPYVVCDDNQDGVGEFDLNTLTPVLLMGTPALYTISYHLTQVDAQTPVNAIPLTQPFINNDPFVQIIWVRAEDPTTGCYTVVPVTLQVNVSPIAPTNLPTINNCDVDSNPQDGCTTFNLASQTPAVLAQQTTAANNYTVTYYTSQADASASPAGINPIVNTTNYTACGTTTIWVRVEHKSTHCFAVGSFDLQVNTSLVLTTPTLYALCDDDATPNNQFTSFDLVSFVGTVPGHTLAFYLDAAHTQPINTPSAFTNIIAANQTIFVGATNTTTGCKSYRTLTVRVLPVPTPRTNPPALAAKCDVNSPGDGYEIFDLTVNATYILNGQANVSLHYYPSYNDAVADTNEILTPTVANVNQNVWIRVESNLNIDSFNEHCYVLVEQALTVNPLPTLVQPVADYQECDDDTDNITAFNLTAWGQANLLTGNALPLSNYTLSFYEDAALTQLIANPNGYLNTSNPQTLYVVATNSTTGCRSVAGTFNILVNPKPQADVPSIPFKTCDTDGTNDGQFAYDLTPLVAIALGTQPSTDFTVSFYNTQLDAQNETNAITDLVNYMTYT</sequence>
<dbReference type="EMBL" id="SBKN01000002">
    <property type="protein sequence ID" value="RXR23534.1"/>
    <property type="molecule type" value="Genomic_DNA"/>
</dbReference>
<dbReference type="Gene3D" id="2.60.120.260">
    <property type="entry name" value="Galactose-binding domain-like"/>
    <property type="match status" value="1"/>
</dbReference>
<feature type="chain" id="PRO_5020907729" description="MAM domain-containing protein" evidence="1">
    <location>
        <begin position="21"/>
        <end position="3290"/>
    </location>
</feature>
<dbReference type="GO" id="GO:0005975">
    <property type="term" value="P:carbohydrate metabolic process"/>
    <property type="evidence" value="ECO:0007669"/>
    <property type="project" value="UniProtKB-ARBA"/>
</dbReference>
<protein>
    <recommendedName>
        <fullName evidence="2">MAM domain-containing protein</fullName>
    </recommendedName>
</protein>
<organism evidence="3 4">
    <name type="scientific">Flavobacterium stagni</name>
    <dbReference type="NCBI Taxonomy" id="2506421"/>
    <lineage>
        <taxon>Bacteria</taxon>
        <taxon>Pseudomonadati</taxon>
        <taxon>Bacteroidota</taxon>
        <taxon>Flavobacteriia</taxon>
        <taxon>Flavobacteriales</taxon>
        <taxon>Flavobacteriaceae</taxon>
        <taxon>Flavobacterium</taxon>
    </lineage>
</organism>
<keyword evidence="4" id="KW-1185">Reference proteome</keyword>
<dbReference type="GO" id="GO:0004553">
    <property type="term" value="F:hydrolase activity, hydrolyzing O-glycosyl compounds"/>
    <property type="evidence" value="ECO:0007669"/>
    <property type="project" value="UniProtKB-ARBA"/>
</dbReference>
<feature type="domain" description="MAM" evidence="2">
    <location>
        <begin position="408"/>
        <end position="530"/>
    </location>
</feature>
<evidence type="ECO:0000313" key="3">
    <source>
        <dbReference type="EMBL" id="RXR23534.1"/>
    </source>
</evidence>
<gene>
    <name evidence="3" type="ORF">EQG61_06090</name>
</gene>
<dbReference type="SUPFAM" id="SSF49899">
    <property type="entry name" value="Concanavalin A-like lectins/glucanases"/>
    <property type="match status" value="1"/>
</dbReference>
<dbReference type="RefSeq" id="WP_129461013.1">
    <property type="nucleotide sequence ID" value="NZ_SBKN01000002.1"/>
</dbReference>
<dbReference type="InterPro" id="IPR000998">
    <property type="entry name" value="MAM_dom"/>
</dbReference>
<reference evidence="4" key="1">
    <citation type="submission" date="2019-01" db="EMBL/GenBank/DDBJ databases">
        <title>Cytophagaceae bacterium strain CAR-16.</title>
        <authorList>
            <person name="Chen W.-M."/>
        </authorList>
    </citation>
    <scope>NUCLEOTIDE SEQUENCE [LARGE SCALE GENOMIC DNA]</scope>
    <source>
        <strain evidence="4">WWJ-16</strain>
    </source>
</reference>
<name>A0A4V1N2V4_9FLAO</name>